<dbReference type="Proteomes" id="UP001600888">
    <property type="component" value="Unassembled WGS sequence"/>
</dbReference>
<reference evidence="3 4" key="1">
    <citation type="submission" date="2024-03" db="EMBL/GenBank/DDBJ databases">
        <title>A high-quality draft genome sequence of Diaporthe vaccinii, a causative agent of upright dieback and viscid rot disease in cranberry plants.</title>
        <authorList>
            <person name="Sarrasin M."/>
            <person name="Lang B.F."/>
            <person name="Burger G."/>
        </authorList>
    </citation>
    <scope>NUCLEOTIDE SEQUENCE [LARGE SCALE GENOMIC DNA]</scope>
    <source>
        <strain evidence="3 4">IS7</strain>
    </source>
</reference>
<proteinExistence type="predicted"/>
<name>A0ABR4EQL3_9PEZI</name>
<comment type="caution">
    <text evidence="3">The sequence shown here is derived from an EMBL/GenBank/DDBJ whole genome shotgun (WGS) entry which is preliminary data.</text>
</comment>
<feature type="region of interest" description="Disordered" evidence="2">
    <location>
        <begin position="15"/>
        <end position="54"/>
    </location>
</feature>
<dbReference type="InterPro" id="IPR021858">
    <property type="entry name" value="Fun_TF"/>
</dbReference>
<keyword evidence="4" id="KW-1185">Reference proteome</keyword>
<evidence type="ECO:0000256" key="1">
    <source>
        <dbReference type="ARBA" id="ARBA00023242"/>
    </source>
</evidence>
<feature type="compositionally biased region" description="Basic and acidic residues" evidence="2">
    <location>
        <begin position="18"/>
        <end position="27"/>
    </location>
</feature>
<evidence type="ECO:0000256" key="2">
    <source>
        <dbReference type="SAM" id="MobiDB-lite"/>
    </source>
</evidence>
<organism evidence="3 4">
    <name type="scientific">Diaporthe vaccinii</name>
    <dbReference type="NCBI Taxonomy" id="105482"/>
    <lineage>
        <taxon>Eukaryota</taxon>
        <taxon>Fungi</taxon>
        <taxon>Dikarya</taxon>
        <taxon>Ascomycota</taxon>
        <taxon>Pezizomycotina</taxon>
        <taxon>Sordariomycetes</taxon>
        <taxon>Sordariomycetidae</taxon>
        <taxon>Diaporthales</taxon>
        <taxon>Diaporthaceae</taxon>
        <taxon>Diaporthe</taxon>
        <taxon>Diaporthe eres species complex</taxon>
    </lineage>
</organism>
<feature type="compositionally biased region" description="Low complexity" evidence="2">
    <location>
        <begin position="77"/>
        <end position="88"/>
    </location>
</feature>
<dbReference type="PANTHER" id="PTHR37540:SF5">
    <property type="entry name" value="TRANSCRIPTION FACTOR DOMAIN-CONTAINING PROTEIN"/>
    <property type="match status" value="1"/>
</dbReference>
<dbReference type="Pfam" id="PF11951">
    <property type="entry name" value="Fungal_trans_2"/>
    <property type="match status" value="1"/>
</dbReference>
<sequence length="303" mass="34503">MSTNTRPELKFFLYSDPAEAKTPDNKRLVRVHVARNSHAKTRNARTRTPNRHQAHGEEDYLQAHSNELDAQVVSRTPSPSIPSGSQSSPYPPEVSELDLSLPSPSFQLPSGGPAQGLLQGLSPDERFLLDHYVRVQIPQWRNKYEYPHHHMDLARFRHGMLTQWVGFCLTDPGLLQGILLASSQYFVNLHYSSGNKEEGNRFQQRALYHRGQLLRSMSDSMSQDTRDLTDNIVAKGIFLAFNEYLAGNLTDSMRHMTACEYMIEMKGGFETLGLDGFLAELITWFREELYAAMKDKSFGRVRP</sequence>
<feature type="compositionally biased region" description="Low complexity" evidence="2">
    <location>
        <begin position="97"/>
        <end position="112"/>
    </location>
</feature>
<dbReference type="PANTHER" id="PTHR37540">
    <property type="entry name" value="TRANSCRIPTION FACTOR (ACR-2), PUTATIVE-RELATED-RELATED"/>
    <property type="match status" value="1"/>
</dbReference>
<accession>A0ABR4EQL3</accession>
<feature type="region of interest" description="Disordered" evidence="2">
    <location>
        <begin position="71"/>
        <end position="115"/>
    </location>
</feature>
<protein>
    <submittedName>
        <fullName evidence="3">Uncharacterized protein</fullName>
    </submittedName>
</protein>
<feature type="compositionally biased region" description="Basic residues" evidence="2">
    <location>
        <begin position="28"/>
        <end position="53"/>
    </location>
</feature>
<keyword evidence="1" id="KW-0539">Nucleus</keyword>
<evidence type="ECO:0000313" key="3">
    <source>
        <dbReference type="EMBL" id="KAL2284729.1"/>
    </source>
</evidence>
<dbReference type="EMBL" id="JBAWTH010000035">
    <property type="protein sequence ID" value="KAL2284729.1"/>
    <property type="molecule type" value="Genomic_DNA"/>
</dbReference>
<evidence type="ECO:0000313" key="4">
    <source>
        <dbReference type="Proteomes" id="UP001600888"/>
    </source>
</evidence>
<gene>
    <name evidence="3" type="ORF">FJTKL_08809</name>
</gene>